<dbReference type="RefSeq" id="WP_378210152.1">
    <property type="nucleotide sequence ID" value="NZ_JBHLZP010000368.1"/>
</dbReference>
<dbReference type="EMBL" id="JBHLZP010000368">
    <property type="protein sequence ID" value="MFB9837340.1"/>
    <property type="molecule type" value="Genomic_DNA"/>
</dbReference>
<gene>
    <name evidence="1" type="ORF">ACFFNX_34725</name>
</gene>
<evidence type="ECO:0000313" key="1">
    <source>
        <dbReference type="EMBL" id="MFB9837340.1"/>
    </source>
</evidence>
<dbReference type="Proteomes" id="UP001589627">
    <property type="component" value="Unassembled WGS sequence"/>
</dbReference>
<proteinExistence type="predicted"/>
<feature type="non-terminal residue" evidence="1">
    <location>
        <position position="1"/>
    </location>
</feature>
<accession>A0ABV5YQJ7</accession>
<sequence length="164" mass="17468">RPTAGVDPASAVRQWWLRAASISASRYFDPRLCGLNQPPAIWLLGGGAPRGETERTCAVPANRPILAPVANYSAPADGPRPTPPAARMDVTLDGRSLTPIRVTNSGPYVIASAVPGNPVEFESGERVVDDGWWVLIDPGLAPGRHRLDIRVSGASSRLWTLVVS</sequence>
<protein>
    <recommendedName>
        <fullName evidence="3">Penicillin-binding protein 1C</fullName>
    </recommendedName>
</protein>
<reference evidence="1 2" key="1">
    <citation type="submission" date="2024-09" db="EMBL/GenBank/DDBJ databases">
        <authorList>
            <person name="Sun Q."/>
            <person name="Mori K."/>
        </authorList>
    </citation>
    <scope>NUCLEOTIDE SEQUENCE [LARGE SCALE GENOMIC DNA]</scope>
    <source>
        <strain evidence="1 2">TBRC 0563</strain>
    </source>
</reference>
<comment type="caution">
    <text evidence="1">The sequence shown here is derived from an EMBL/GenBank/DDBJ whole genome shotgun (WGS) entry which is preliminary data.</text>
</comment>
<name>A0ABV5YQJ7_9ACTN</name>
<evidence type="ECO:0008006" key="3">
    <source>
        <dbReference type="Google" id="ProtNLM"/>
    </source>
</evidence>
<evidence type="ECO:0000313" key="2">
    <source>
        <dbReference type="Proteomes" id="UP001589627"/>
    </source>
</evidence>
<keyword evidence="2" id="KW-1185">Reference proteome</keyword>
<organism evidence="1 2">
    <name type="scientific">Actinoallomurus acaciae</name>
    <dbReference type="NCBI Taxonomy" id="502577"/>
    <lineage>
        <taxon>Bacteria</taxon>
        <taxon>Bacillati</taxon>
        <taxon>Actinomycetota</taxon>
        <taxon>Actinomycetes</taxon>
        <taxon>Streptosporangiales</taxon>
        <taxon>Thermomonosporaceae</taxon>
        <taxon>Actinoallomurus</taxon>
    </lineage>
</organism>